<dbReference type="InterPro" id="IPR023827">
    <property type="entry name" value="Peptidase_S8_Asp-AS"/>
</dbReference>
<dbReference type="Pfam" id="PF05922">
    <property type="entry name" value="Inhibitor_I9"/>
    <property type="match status" value="1"/>
</dbReference>
<dbReference type="Gene3D" id="3.30.70.80">
    <property type="entry name" value="Peptidase S8 propeptide/proteinase inhibitor I9"/>
    <property type="match status" value="1"/>
</dbReference>
<dbReference type="PANTHER" id="PTHR43806:SF11">
    <property type="entry name" value="CEREVISIN-RELATED"/>
    <property type="match status" value="1"/>
</dbReference>
<dbReference type="PROSITE" id="PS00136">
    <property type="entry name" value="SUBTILASE_ASP"/>
    <property type="match status" value="1"/>
</dbReference>
<dbReference type="PROSITE" id="PS00138">
    <property type="entry name" value="SUBTILASE_SER"/>
    <property type="match status" value="1"/>
</dbReference>
<feature type="domain" description="Inhibitor I9" evidence="9">
    <location>
        <begin position="57"/>
        <end position="142"/>
    </location>
</feature>
<dbReference type="CDD" id="cd04077">
    <property type="entry name" value="Peptidases_S8_PCSK9_ProteinaseK_like"/>
    <property type="match status" value="1"/>
</dbReference>
<evidence type="ECO:0000256" key="3">
    <source>
        <dbReference type="ARBA" id="ARBA00022801"/>
    </source>
</evidence>
<accession>A0A4Q2USS8</accession>
<organism evidence="10 11">
    <name type="scientific">Spirosoma sordidisoli</name>
    <dbReference type="NCBI Taxonomy" id="2502893"/>
    <lineage>
        <taxon>Bacteria</taxon>
        <taxon>Pseudomonadati</taxon>
        <taxon>Bacteroidota</taxon>
        <taxon>Cytophagia</taxon>
        <taxon>Cytophagales</taxon>
        <taxon>Cytophagaceae</taxon>
        <taxon>Spirosoma</taxon>
    </lineage>
</organism>
<feature type="active site" description="Charge relay system" evidence="5">
    <location>
        <position position="212"/>
    </location>
</feature>
<dbReference type="PROSITE" id="PS51257">
    <property type="entry name" value="PROKAR_LIPOPROTEIN"/>
    <property type="match status" value="1"/>
</dbReference>
<feature type="active site" description="Charge relay system" evidence="5">
    <location>
        <position position="179"/>
    </location>
</feature>
<reference evidence="10 11" key="1">
    <citation type="submission" date="2019-01" db="EMBL/GenBank/DDBJ databases">
        <title>Spirosoma flava sp. nov., a propanil-degrading bacterium isolated from herbicide-contaminated soil.</title>
        <authorList>
            <person name="Zhang L."/>
            <person name="Jiang J.-D."/>
        </authorList>
    </citation>
    <scope>NUCLEOTIDE SEQUENCE [LARGE SCALE GENOMIC DNA]</scope>
    <source>
        <strain evidence="10 11">TY50</strain>
    </source>
</reference>
<evidence type="ECO:0000259" key="9">
    <source>
        <dbReference type="Pfam" id="PF05922"/>
    </source>
</evidence>
<sequence length="407" mass="41957">MVHVSKRALLGACLPFLLASCQLTEPDAALSDQQVPDNLVRYEQPGKSARAAGDRQKYIITLKEDADIANLLPPEGGAYDGRLNRMRGLIEQVIGSSMGQRAEQVYVSSLKGFTVTLSQQEAAWVEKLPVVASVEPDQVFQLKLPGGTVSAQAQETPWGITRVGGFVNYTGTAVAWVIDTGIDMDHPDLNVSQTRGRNFINTSASPDDDNGHGSHVAGTIAAKNNGLGVVGVAAGATVIPIKVLAGNGSGSNSGVIAGVDFVASNGRAGDVANMSLGGGLSTALDNAVKSAAAKGIKFALAAGNEAQNANNSSPGRVNGTNIITVSAFDANNRFASFSNYGNPPIDISAPGVSIKSTYKNGSYATLSGTSMATPHVAGILLANGGTLRYNGTVTGDPDGTPDKRAYR</sequence>
<dbReference type="InterPro" id="IPR050131">
    <property type="entry name" value="Peptidase_S8_subtilisin-like"/>
</dbReference>
<name>A0A4Q2USS8_9BACT</name>
<dbReference type="PROSITE" id="PS51892">
    <property type="entry name" value="SUBTILASE"/>
    <property type="match status" value="1"/>
</dbReference>
<dbReference type="SUPFAM" id="SSF52743">
    <property type="entry name" value="Subtilisin-like"/>
    <property type="match status" value="1"/>
</dbReference>
<dbReference type="RefSeq" id="WP_129601097.1">
    <property type="nucleotide sequence ID" value="NZ_SBLB01000001.1"/>
</dbReference>
<dbReference type="InterPro" id="IPR036852">
    <property type="entry name" value="Peptidase_S8/S53_dom_sf"/>
</dbReference>
<evidence type="ECO:0000313" key="11">
    <source>
        <dbReference type="Proteomes" id="UP000290407"/>
    </source>
</evidence>
<feature type="signal peptide" evidence="7">
    <location>
        <begin position="1"/>
        <end position="19"/>
    </location>
</feature>
<feature type="chain" id="PRO_5020424056" evidence="7">
    <location>
        <begin position="20"/>
        <end position="407"/>
    </location>
</feature>
<keyword evidence="3 5" id="KW-0378">Hydrolase</keyword>
<dbReference type="InterPro" id="IPR000209">
    <property type="entry name" value="Peptidase_S8/S53_dom"/>
</dbReference>
<dbReference type="AlphaFoldDB" id="A0A4Q2USS8"/>
<proteinExistence type="inferred from homology"/>
<dbReference type="InterPro" id="IPR015500">
    <property type="entry name" value="Peptidase_S8_subtilisin-rel"/>
</dbReference>
<dbReference type="GO" id="GO:0006508">
    <property type="term" value="P:proteolysis"/>
    <property type="evidence" value="ECO:0007669"/>
    <property type="project" value="UniProtKB-KW"/>
</dbReference>
<feature type="active site" description="Charge relay system" evidence="5">
    <location>
        <position position="370"/>
    </location>
</feature>
<dbReference type="PANTHER" id="PTHR43806">
    <property type="entry name" value="PEPTIDASE S8"/>
    <property type="match status" value="1"/>
</dbReference>
<comment type="caution">
    <text evidence="10">The sequence shown here is derived from an EMBL/GenBank/DDBJ whole genome shotgun (WGS) entry which is preliminary data.</text>
</comment>
<keyword evidence="2 5" id="KW-0645">Protease</keyword>
<protein>
    <submittedName>
        <fullName evidence="10">S8 family peptidase</fullName>
    </submittedName>
</protein>
<feature type="domain" description="Peptidase S8/S53" evidence="8">
    <location>
        <begin position="175"/>
        <end position="380"/>
    </location>
</feature>
<evidence type="ECO:0000256" key="1">
    <source>
        <dbReference type="ARBA" id="ARBA00011073"/>
    </source>
</evidence>
<gene>
    <name evidence="10" type="ORF">EQG79_08510</name>
</gene>
<dbReference type="PRINTS" id="PR00723">
    <property type="entry name" value="SUBTILISIN"/>
</dbReference>
<evidence type="ECO:0000256" key="5">
    <source>
        <dbReference type="PROSITE-ProRule" id="PRU01240"/>
    </source>
</evidence>
<evidence type="ECO:0000259" key="8">
    <source>
        <dbReference type="Pfam" id="PF00082"/>
    </source>
</evidence>
<dbReference type="Proteomes" id="UP000290407">
    <property type="component" value="Unassembled WGS sequence"/>
</dbReference>
<dbReference type="InterPro" id="IPR023828">
    <property type="entry name" value="Peptidase_S8_Ser-AS"/>
</dbReference>
<dbReference type="InterPro" id="IPR034193">
    <property type="entry name" value="PCSK9_ProteinaseK-like"/>
</dbReference>
<comment type="similarity">
    <text evidence="1 5 6">Belongs to the peptidase S8 family.</text>
</comment>
<evidence type="ECO:0000313" key="10">
    <source>
        <dbReference type="EMBL" id="RYC72142.1"/>
    </source>
</evidence>
<dbReference type="Pfam" id="PF00082">
    <property type="entry name" value="Peptidase_S8"/>
    <property type="match status" value="1"/>
</dbReference>
<dbReference type="Gene3D" id="3.40.50.200">
    <property type="entry name" value="Peptidase S8/S53 domain"/>
    <property type="match status" value="1"/>
</dbReference>
<dbReference type="EMBL" id="SBLB01000001">
    <property type="protein sequence ID" value="RYC72142.1"/>
    <property type="molecule type" value="Genomic_DNA"/>
</dbReference>
<keyword evidence="11" id="KW-1185">Reference proteome</keyword>
<keyword evidence="7" id="KW-0732">Signal</keyword>
<dbReference type="InterPro" id="IPR022398">
    <property type="entry name" value="Peptidase_S8_His-AS"/>
</dbReference>
<dbReference type="GO" id="GO:0004252">
    <property type="term" value="F:serine-type endopeptidase activity"/>
    <property type="evidence" value="ECO:0007669"/>
    <property type="project" value="UniProtKB-UniRule"/>
</dbReference>
<dbReference type="InterPro" id="IPR010259">
    <property type="entry name" value="S8pro/Inhibitor_I9"/>
</dbReference>
<dbReference type="SUPFAM" id="SSF54897">
    <property type="entry name" value="Protease propeptides/inhibitors"/>
    <property type="match status" value="1"/>
</dbReference>
<evidence type="ECO:0000256" key="7">
    <source>
        <dbReference type="SAM" id="SignalP"/>
    </source>
</evidence>
<dbReference type="InterPro" id="IPR037045">
    <property type="entry name" value="S8pro/Inhibitor_I9_sf"/>
</dbReference>
<evidence type="ECO:0000256" key="2">
    <source>
        <dbReference type="ARBA" id="ARBA00022670"/>
    </source>
</evidence>
<evidence type="ECO:0000256" key="4">
    <source>
        <dbReference type="ARBA" id="ARBA00022825"/>
    </source>
</evidence>
<evidence type="ECO:0000256" key="6">
    <source>
        <dbReference type="RuleBase" id="RU003355"/>
    </source>
</evidence>
<keyword evidence="4 5" id="KW-0720">Serine protease</keyword>
<dbReference type="PROSITE" id="PS00137">
    <property type="entry name" value="SUBTILASE_HIS"/>
    <property type="match status" value="1"/>
</dbReference>